<dbReference type="Proteomes" id="UP000600247">
    <property type="component" value="Unassembled WGS sequence"/>
</dbReference>
<gene>
    <name evidence="2" type="ORF">GCM10010918_36240</name>
</gene>
<name>A0A917HF42_9BACL</name>
<dbReference type="PANTHER" id="PTHR43685:SF2">
    <property type="entry name" value="GLYCOSYLTRANSFERASE 2-LIKE DOMAIN-CONTAINING PROTEIN"/>
    <property type="match status" value="1"/>
</dbReference>
<dbReference type="Gene3D" id="3.90.550.10">
    <property type="entry name" value="Spore Coat Polysaccharide Biosynthesis Protein SpsA, Chain A"/>
    <property type="match status" value="1"/>
</dbReference>
<proteinExistence type="predicted"/>
<evidence type="ECO:0000313" key="3">
    <source>
        <dbReference type="Proteomes" id="UP000600247"/>
    </source>
</evidence>
<keyword evidence="3" id="KW-1185">Reference proteome</keyword>
<dbReference type="Pfam" id="PF00535">
    <property type="entry name" value="Glycos_transf_2"/>
    <property type="match status" value="1"/>
</dbReference>
<dbReference type="PANTHER" id="PTHR43685">
    <property type="entry name" value="GLYCOSYLTRANSFERASE"/>
    <property type="match status" value="1"/>
</dbReference>
<evidence type="ECO:0000313" key="2">
    <source>
        <dbReference type="EMBL" id="GGG76476.1"/>
    </source>
</evidence>
<dbReference type="SUPFAM" id="SSF53448">
    <property type="entry name" value="Nucleotide-diphospho-sugar transferases"/>
    <property type="match status" value="1"/>
</dbReference>
<accession>A0A917HF42</accession>
<feature type="domain" description="Glycosyltransferase 2-like" evidence="1">
    <location>
        <begin position="6"/>
        <end position="156"/>
    </location>
</feature>
<protein>
    <recommendedName>
        <fullName evidence="1">Glycosyltransferase 2-like domain-containing protein</fullName>
    </recommendedName>
</protein>
<reference evidence="2 3" key="1">
    <citation type="journal article" date="2014" name="Int. J. Syst. Evol. Microbiol.">
        <title>Complete genome sequence of Corynebacterium casei LMG S-19264T (=DSM 44701T), isolated from a smear-ripened cheese.</title>
        <authorList>
            <consortium name="US DOE Joint Genome Institute (JGI-PGF)"/>
            <person name="Walter F."/>
            <person name="Albersmeier A."/>
            <person name="Kalinowski J."/>
            <person name="Ruckert C."/>
        </authorList>
    </citation>
    <scope>NUCLEOTIDE SEQUENCE [LARGE SCALE GENOMIC DNA]</scope>
    <source>
        <strain evidence="2 3">CGMCC 1.15286</strain>
    </source>
</reference>
<dbReference type="EMBL" id="BMHY01000007">
    <property type="protein sequence ID" value="GGG76476.1"/>
    <property type="molecule type" value="Genomic_DNA"/>
</dbReference>
<dbReference type="InterPro" id="IPR001173">
    <property type="entry name" value="Glyco_trans_2-like"/>
</dbReference>
<comment type="caution">
    <text evidence="2">The sequence shown here is derived from an EMBL/GenBank/DDBJ whole genome shotgun (WGS) entry which is preliminary data.</text>
</comment>
<organism evidence="2 3">
    <name type="scientific">Paenibacillus radicis</name>
    <name type="common">ex Gao et al. 2016</name>
    <dbReference type="NCBI Taxonomy" id="1737354"/>
    <lineage>
        <taxon>Bacteria</taxon>
        <taxon>Bacillati</taxon>
        <taxon>Bacillota</taxon>
        <taxon>Bacilli</taxon>
        <taxon>Bacillales</taxon>
        <taxon>Paenibacillaceae</taxon>
        <taxon>Paenibacillus</taxon>
    </lineage>
</organism>
<dbReference type="InterPro" id="IPR029044">
    <property type="entry name" value="Nucleotide-diphossugar_trans"/>
</dbReference>
<dbReference type="AlphaFoldDB" id="A0A917HF42"/>
<dbReference type="InterPro" id="IPR050834">
    <property type="entry name" value="Glycosyltransf_2"/>
</dbReference>
<evidence type="ECO:0000259" key="1">
    <source>
        <dbReference type="Pfam" id="PF00535"/>
    </source>
</evidence>
<sequence length="288" mass="32988">MSIQLSICICTRNRPEDLEKALLSIEQSTIPAFEVIVSDDSTDLRTKDMVASSFPQTVFIEGPRKGLGPNRNHVLQRATGTHLLFMDDDMELGTECIARLDRRLEQVEASRRDKVILTGIEYGRSNDKVYPKDQSFLGFQTKLYDRSEGLNTLVMGSAIFPCELFQTVRFDEQLVYGYDEVDFSTRAVNSGYEIILCEQAFIKHNSSPVNRDYYKPVIEASRFYVTFKRYTYTEKLPVKGWMFLSLACCHLLLSDLKHKGLPGLKDARRTMGTSLTYIRNYRQTEAGH</sequence>
<dbReference type="RefSeq" id="WP_188890606.1">
    <property type="nucleotide sequence ID" value="NZ_BMHY01000007.1"/>
</dbReference>